<comment type="caution">
    <text evidence="2">The sequence shown here is derived from an EMBL/GenBank/DDBJ whole genome shotgun (WGS) entry which is preliminary data.</text>
</comment>
<dbReference type="CDD" id="cd06558">
    <property type="entry name" value="crotonase-like"/>
    <property type="match status" value="1"/>
</dbReference>
<dbReference type="Pfam" id="PF00378">
    <property type="entry name" value="ECH_1"/>
    <property type="match status" value="1"/>
</dbReference>
<keyword evidence="3" id="KW-1185">Reference proteome</keyword>
<dbReference type="SUPFAM" id="SSF52096">
    <property type="entry name" value="ClpP/crotonase"/>
    <property type="match status" value="1"/>
</dbReference>
<dbReference type="PANTHER" id="PTHR11941:SF54">
    <property type="entry name" value="ENOYL-COA HYDRATASE, MITOCHONDRIAL"/>
    <property type="match status" value="1"/>
</dbReference>
<dbReference type="GO" id="GO:0006635">
    <property type="term" value="P:fatty acid beta-oxidation"/>
    <property type="evidence" value="ECO:0007669"/>
    <property type="project" value="TreeGrafter"/>
</dbReference>
<gene>
    <name evidence="2" type="ORF">DEO23_08685</name>
</gene>
<evidence type="ECO:0000313" key="2">
    <source>
        <dbReference type="EMBL" id="PWH06957.1"/>
    </source>
</evidence>
<accession>A0A2U2RM55</accession>
<dbReference type="RefSeq" id="WP_109275554.1">
    <property type="nucleotide sequence ID" value="NZ_QFKX01000002.1"/>
</dbReference>
<dbReference type="AlphaFoldDB" id="A0A2U2RM55"/>
<feature type="compositionally biased region" description="Basic and acidic residues" evidence="1">
    <location>
        <begin position="266"/>
        <end position="276"/>
    </location>
</feature>
<proteinExistence type="predicted"/>
<protein>
    <submittedName>
        <fullName evidence="2">Enoyl-CoA hydratase</fullName>
    </submittedName>
</protein>
<dbReference type="OrthoDB" id="5174409at2"/>
<dbReference type="InterPro" id="IPR029045">
    <property type="entry name" value="ClpP/crotonase-like_dom_sf"/>
</dbReference>
<evidence type="ECO:0000313" key="3">
    <source>
        <dbReference type="Proteomes" id="UP000245590"/>
    </source>
</evidence>
<dbReference type="PANTHER" id="PTHR11941">
    <property type="entry name" value="ENOYL-COA HYDRATASE-RELATED"/>
    <property type="match status" value="1"/>
</dbReference>
<sequence>MQQSYSTLHLTVTDGVAEIVLDNPPVNVISAMLMTDLGSALGDLREDHSTKVIVFSSANPDFFLAHVDMHILDDEDLLTEIADAAPEGVNVFQSVGELLRNQPQPVIVKLAGTARGGGAEFVAAADIVVAATETARLGQIESLMGIVPSGGGTQYLRERVGRNRAMEIVLTGDLYDASTAAAYGWVDRAVPAAELDEHVARVARNIADLTDGVALRTKEIFSPARPLDGYRREQAAWSRLVADPAALALMSRALESGAQTPEGESDLEHLMRSAAR</sequence>
<dbReference type="GO" id="GO:0003824">
    <property type="term" value="F:catalytic activity"/>
    <property type="evidence" value="ECO:0007669"/>
    <property type="project" value="UniProtKB-ARBA"/>
</dbReference>
<dbReference type="InterPro" id="IPR001753">
    <property type="entry name" value="Enoyl-CoA_hydra/iso"/>
</dbReference>
<dbReference type="Gene3D" id="3.90.226.10">
    <property type="entry name" value="2-enoyl-CoA Hydratase, Chain A, domain 1"/>
    <property type="match status" value="1"/>
</dbReference>
<name>A0A2U2RM55_9MICO</name>
<feature type="region of interest" description="Disordered" evidence="1">
    <location>
        <begin position="256"/>
        <end position="276"/>
    </location>
</feature>
<dbReference type="Proteomes" id="UP000245590">
    <property type="component" value="Unassembled WGS sequence"/>
</dbReference>
<organism evidence="2 3">
    <name type="scientific">Brachybacterium endophyticum</name>
    <dbReference type="NCBI Taxonomy" id="2182385"/>
    <lineage>
        <taxon>Bacteria</taxon>
        <taxon>Bacillati</taxon>
        <taxon>Actinomycetota</taxon>
        <taxon>Actinomycetes</taxon>
        <taxon>Micrococcales</taxon>
        <taxon>Dermabacteraceae</taxon>
        <taxon>Brachybacterium</taxon>
    </lineage>
</organism>
<reference evidence="2 3" key="1">
    <citation type="submission" date="2018-05" db="EMBL/GenBank/DDBJ databases">
        <title>Brachybacterium sp. M1HQ-2T, whole genome shotgun sequence.</title>
        <authorList>
            <person name="Tuo L."/>
        </authorList>
    </citation>
    <scope>NUCLEOTIDE SEQUENCE [LARGE SCALE GENOMIC DNA]</scope>
    <source>
        <strain evidence="2 3">M1HQ-2</strain>
    </source>
</reference>
<evidence type="ECO:0000256" key="1">
    <source>
        <dbReference type="SAM" id="MobiDB-lite"/>
    </source>
</evidence>
<dbReference type="EMBL" id="QFKX01000002">
    <property type="protein sequence ID" value="PWH06957.1"/>
    <property type="molecule type" value="Genomic_DNA"/>
</dbReference>